<dbReference type="AlphaFoldDB" id="A0A4C1SCZ5"/>
<reference evidence="1 2" key="1">
    <citation type="journal article" date="2019" name="Commun. Biol.">
        <title>The bagworm genome reveals a unique fibroin gene that provides high tensile strength.</title>
        <authorList>
            <person name="Kono N."/>
            <person name="Nakamura H."/>
            <person name="Ohtoshi R."/>
            <person name="Tomita M."/>
            <person name="Numata K."/>
            <person name="Arakawa K."/>
        </authorList>
    </citation>
    <scope>NUCLEOTIDE SEQUENCE [LARGE SCALE GENOMIC DNA]</scope>
</reference>
<evidence type="ECO:0000313" key="2">
    <source>
        <dbReference type="Proteomes" id="UP000299102"/>
    </source>
</evidence>
<dbReference type="Proteomes" id="UP000299102">
    <property type="component" value="Unassembled WGS sequence"/>
</dbReference>
<name>A0A4C1SCZ5_EUMVA</name>
<comment type="caution">
    <text evidence="1">The sequence shown here is derived from an EMBL/GenBank/DDBJ whole genome shotgun (WGS) entry which is preliminary data.</text>
</comment>
<proteinExistence type="predicted"/>
<dbReference type="EMBL" id="BGZK01000002">
    <property type="protein sequence ID" value="GBO98969.1"/>
    <property type="molecule type" value="Genomic_DNA"/>
</dbReference>
<gene>
    <name evidence="1" type="ORF">EVAR_359_1</name>
</gene>
<accession>A0A4C1SCZ5</accession>
<evidence type="ECO:0000313" key="1">
    <source>
        <dbReference type="EMBL" id="GBO98969.1"/>
    </source>
</evidence>
<organism evidence="1 2">
    <name type="scientific">Eumeta variegata</name>
    <name type="common">Bagworm moth</name>
    <name type="synonym">Eumeta japonica</name>
    <dbReference type="NCBI Taxonomy" id="151549"/>
    <lineage>
        <taxon>Eukaryota</taxon>
        <taxon>Metazoa</taxon>
        <taxon>Ecdysozoa</taxon>
        <taxon>Arthropoda</taxon>
        <taxon>Hexapoda</taxon>
        <taxon>Insecta</taxon>
        <taxon>Pterygota</taxon>
        <taxon>Neoptera</taxon>
        <taxon>Endopterygota</taxon>
        <taxon>Lepidoptera</taxon>
        <taxon>Glossata</taxon>
        <taxon>Ditrysia</taxon>
        <taxon>Tineoidea</taxon>
        <taxon>Psychidae</taxon>
        <taxon>Oiketicinae</taxon>
        <taxon>Eumeta</taxon>
    </lineage>
</organism>
<sequence length="199" mass="22401">MLHCKGQSHHLYRIHRPQEVRMAEKQTSYLVPRRNDLSPPLFSESTHAYYVLVLARVCESACVCVYMRECMCASMKPQQCVGRGFTESPERALRAPALEFANNEPGGCQQRGGRRRPCTHASPGVTSALPVTYVETGYLMEARLTERAMCLRNFHSLKETQQRSCYFTAISCDSVVSHVDLAHFRAAAELTTARPTARC</sequence>
<protein>
    <submittedName>
        <fullName evidence="1">Uncharacterized protein</fullName>
    </submittedName>
</protein>
<keyword evidence="2" id="KW-1185">Reference proteome</keyword>